<dbReference type="GO" id="GO:0046872">
    <property type="term" value="F:metal ion binding"/>
    <property type="evidence" value="ECO:0007669"/>
    <property type="project" value="UniProtKB-KW"/>
</dbReference>
<keyword evidence="12 17" id="KW-0598">Phosphotransferase system</keyword>
<feature type="active site" description="Tele-phosphohistidine intermediate" evidence="18">
    <location>
        <position position="190"/>
    </location>
</feature>
<evidence type="ECO:0000256" key="4">
    <source>
        <dbReference type="ARBA" id="ARBA00004496"/>
    </source>
</evidence>
<evidence type="ECO:0000313" key="25">
    <source>
        <dbReference type="EMBL" id="SFL28233.1"/>
    </source>
</evidence>
<keyword evidence="21" id="KW-0175">Coiled coil</keyword>
<dbReference type="InterPro" id="IPR036637">
    <property type="entry name" value="Phosphohistidine_dom_sf"/>
</dbReference>
<evidence type="ECO:0000256" key="10">
    <source>
        <dbReference type="ARBA" id="ARBA00022597"/>
    </source>
</evidence>
<evidence type="ECO:0000256" key="2">
    <source>
        <dbReference type="ARBA" id="ARBA00001946"/>
    </source>
</evidence>
<evidence type="ECO:0000256" key="13">
    <source>
        <dbReference type="ARBA" id="ARBA00022723"/>
    </source>
</evidence>
<comment type="function">
    <text evidence="3 17">General (non sugar-specific) component of the phosphoenolpyruvate-dependent sugar phosphotransferase system (sugar PTS). This major carbohydrate active-transport system catalyzes the phosphorylation of incoming sugar substrates concomitantly with their translocation across the cell membrane. Enzyme I transfers the phosphoryl group from phosphoenolpyruvate (PEP) to the phosphoryl carrier protein (HPr).</text>
</comment>
<feature type="active site" description="Proton donor" evidence="18">
    <location>
        <position position="504"/>
    </location>
</feature>
<feature type="domain" description="Phosphotransferase system enzyme I N-terminal" evidence="24">
    <location>
        <begin position="5"/>
        <end position="128"/>
    </location>
</feature>
<reference evidence="25 26" key="1">
    <citation type="submission" date="2016-10" db="EMBL/GenBank/DDBJ databases">
        <authorList>
            <person name="de Groot N.N."/>
        </authorList>
    </citation>
    <scope>NUCLEOTIDE SEQUENCE [LARGE SCALE GENOMIC DNA]</scope>
    <source>
        <strain evidence="25 26">ATCC 51327</strain>
    </source>
</reference>
<organism evidence="25 26">
    <name type="scientific">Halanaerobium salsuginis</name>
    <dbReference type="NCBI Taxonomy" id="29563"/>
    <lineage>
        <taxon>Bacteria</taxon>
        <taxon>Bacillati</taxon>
        <taxon>Bacillota</taxon>
        <taxon>Clostridia</taxon>
        <taxon>Halanaerobiales</taxon>
        <taxon>Halanaerobiaceae</taxon>
        <taxon>Halanaerobium</taxon>
    </lineage>
</organism>
<keyword evidence="11 17" id="KW-0808">Transferase</keyword>
<dbReference type="PIRSF" id="PIRSF000732">
    <property type="entry name" value="PTS_enzyme_I"/>
    <property type="match status" value="1"/>
</dbReference>
<dbReference type="GO" id="GO:0016301">
    <property type="term" value="F:kinase activity"/>
    <property type="evidence" value="ECO:0007669"/>
    <property type="project" value="UniProtKB-KW"/>
</dbReference>
<dbReference type="OrthoDB" id="9765468at2"/>
<dbReference type="GO" id="GO:0005737">
    <property type="term" value="C:cytoplasm"/>
    <property type="evidence" value="ECO:0007669"/>
    <property type="project" value="UniProtKB-SubCell"/>
</dbReference>
<dbReference type="Gene3D" id="3.20.20.60">
    <property type="entry name" value="Phosphoenolpyruvate-binding domains"/>
    <property type="match status" value="1"/>
</dbReference>
<keyword evidence="15 17" id="KW-0460">Magnesium</keyword>
<dbReference type="Gene3D" id="1.10.274.10">
    <property type="entry name" value="PtsI, HPr-binding domain"/>
    <property type="match status" value="1"/>
</dbReference>
<name>A0A1I4GFC0_9FIRM</name>
<dbReference type="GO" id="GO:0009401">
    <property type="term" value="P:phosphoenolpyruvate-dependent sugar phosphotransferase system"/>
    <property type="evidence" value="ECO:0007669"/>
    <property type="project" value="UniProtKB-KW"/>
</dbReference>
<dbReference type="Gene3D" id="3.50.30.10">
    <property type="entry name" value="Phosphohistidine domain"/>
    <property type="match status" value="1"/>
</dbReference>
<feature type="coiled-coil region" evidence="21">
    <location>
        <begin position="21"/>
        <end position="73"/>
    </location>
</feature>
<evidence type="ECO:0000256" key="21">
    <source>
        <dbReference type="SAM" id="Coils"/>
    </source>
</evidence>
<dbReference type="STRING" id="29563.SAMN02983006_00702"/>
<dbReference type="Proteomes" id="UP000199006">
    <property type="component" value="Unassembled WGS sequence"/>
</dbReference>
<keyword evidence="9 17" id="KW-0963">Cytoplasm</keyword>
<evidence type="ECO:0000259" key="22">
    <source>
        <dbReference type="Pfam" id="PF00391"/>
    </source>
</evidence>
<dbReference type="InterPro" id="IPR040442">
    <property type="entry name" value="Pyrv_kinase-like_dom_sf"/>
</dbReference>
<feature type="binding site" evidence="19">
    <location>
        <position position="298"/>
    </location>
    <ligand>
        <name>phosphoenolpyruvate</name>
        <dbReference type="ChEBI" id="CHEBI:58702"/>
    </ligand>
</feature>
<dbReference type="PRINTS" id="PR01736">
    <property type="entry name" value="PHPHTRNFRASE"/>
</dbReference>
<keyword evidence="14 17" id="KW-0418">Kinase</keyword>
<evidence type="ECO:0000256" key="1">
    <source>
        <dbReference type="ARBA" id="ARBA00000683"/>
    </source>
</evidence>
<feature type="binding site" evidence="19">
    <location>
        <position position="467"/>
    </location>
    <ligand>
        <name>phosphoenolpyruvate</name>
        <dbReference type="ChEBI" id="CHEBI:58702"/>
    </ligand>
</feature>
<dbReference type="PANTHER" id="PTHR46244:SF3">
    <property type="entry name" value="PHOSPHOENOLPYRUVATE-PROTEIN PHOSPHOTRANSFERASE"/>
    <property type="match status" value="1"/>
</dbReference>
<evidence type="ECO:0000256" key="12">
    <source>
        <dbReference type="ARBA" id="ARBA00022683"/>
    </source>
</evidence>
<feature type="binding site" evidence="19">
    <location>
        <position position="334"/>
    </location>
    <ligand>
        <name>phosphoenolpyruvate</name>
        <dbReference type="ChEBI" id="CHEBI:58702"/>
    </ligand>
</feature>
<feature type="domain" description="PEP-utilising enzyme mobile" evidence="22">
    <location>
        <begin position="153"/>
        <end position="227"/>
    </location>
</feature>
<evidence type="ECO:0000256" key="20">
    <source>
        <dbReference type="PIRSR" id="PIRSR000732-3"/>
    </source>
</evidence>
<dbReference type="InterPro" id="IPR008279">
    <property type="entry name" value="PEP-util_enz_mobile_dom"/>
</dbReference>
<dbReference type="EMBL" id="FOTI01000006">
    <property type="protein sequence ID" value="SFL28233.1"/>
    <property type="molecule type" value="Genomic_DNA"/>
</dbReference>
<dbReference type="InterPro" id="IPR015813">
    <property type="entry name" value="Pyrv/PenolPyrv_kinase-like_dom"/>
</dbReference>
<evidence type="ECO:0000256" key="19">
    <source>
        <dbReference type="PIRSR" id="PIRSR000732-2"/>
    </source>
</evidence>
<dbReference type="PROSITE" id="PS00742">
    <property type="entry name" value="PEP_ENZYMES_2"/>
    <property type="match status" value="1"/>
</dbReference>
<comment type="cofactor">
    <cofactor evidence="2 17 20">
        <name>Mg(2+)</name>
        <dbReference type="ChEBI" id="CHEBI:18420"/>
    </cofactor>
</comment>
<dbReference type="Pfam" id="PF05524">
    <property type="entry name" value="PEP-utilisers_N"/>
    <property type="match status" value="1"/>
</dbReference>
<evidence type="ECO:0000256" key="8">
    <source>
        <dbReference type="ARBA" id="ARBA00022448"/>
    </source>
</evidence>
<accession>A0A1I4GFC0</accession>
<evidence type="ECO:0000256" key="14">
    <source>
        <dbReference type="ARBA" id="ARBA00022777"/>
    </source>
</evidence>
<keyword evidence="8 17" id="KW-0813">Transport</keyword>
<dbReference type="InterPro" id="IPR023151">
    <property type="entry name" value="PEP_util_CS"/>
</dbReference>
<keyword evidence="10 17" id="KW-0762">Sugar transport</keyword>
<feature type="binding site" evidence="20">
    <location>
        <position position="457"/>
    </location>
    <ligand>
        <name>Mg(2+)</name>
        <dbReference type="ChEBI" id="CHEBI:18420"/>
    </ligand>
</feature>
<feature type="binding site" evidence="19">
    <location>
        <begin position="456"/>
        <end position="457"/>
    </location>
    <ligand>
        <name>phosphoenolpyruvate</name>
        <dbReference type="ChEBI" id="CHEBI:58702"/>
    </ligand>
</feature>
<dbReference type="Pfam" id="PF00391">
    <property type="entry name" value="PEP-utilizers"/>
    <property type="match status" value="1"/>
</dbReference>
<evidence type="ECO:0000259" key="24">
    <source>
        <dbReference type="Pfam" id="PF05524"/>
    </source>
</evidence>
<feature type="domain" description="PEP-utilising enzyme C-terminal" evidence="23">
    <location>
        <begin position="258"/>
        <end position="542"/>
    </location>
</feature>
<dbReference type="InterPro" id="IPR008731">
    <property type="entry name" value="PTS_EIN"/>
</dbReference>
<dbReference type="SUPFAM" id="SSF52009">
    <property type="entry name" value="Phosphohistidine domain"/>
    <property type="match status" value="1"/>
</dbReference>
<dbReference type="PANTHER" id="PTHR46244">
    <property type="entry name" value="PHOSPHOENOLPYRUVATE-PROTEIN PHOSPHOTRANSFERASE"/>
    <property type="match status" value="1"/>
</dbReference>
<dbReference type="InterPro" id="IPR050499">
    <property type="entry name" value="PEP-utilizing_PTS_enzyme"/>
</dbReference>
<keyword evidence="13 17" id="KW-0479">Metal-binding</keyword>
<evidence type="ECO:0000256" key="9">
    <source>
        <dbReference type="ARBA" id="ARBA00022490"/>
    </source>
</evidence>
<dbReference type="SUPFAM" id="SSF51621">
    <property type="entry name" value="Phosphoenolpyruvate/pyruvate domain"/>
    <property type="match status" value="1"/>
</dbReference>
<dbReference type="InterPro" id="IPR024692">
    <property type="entry name" value="PTS_EI"/>
</dbReference>
<dbReference type="RefSeq" id="WP_089859746.1">
    <property type="nucleotide sequence ID" value="NZ_FOTI01000006.1"/>
</dbReference>
<sequence length="572" mass="63392">MILIEGIAASPGIAIGKTLLKKEENIEINKENITENEIENELEKLHSALDDAKESLEELRQDTAEKLGDEKAEIFAAHLMILDDPEVIPAFENKIKDDKLNAAAAVKSVVDQYAAMFAAMDDEYLRERGSDIKDVGMRVIKNLLGVNTISDQIEDNVVIIAEDLTPSDTAQLDTDKVLAFLTKEGSRTSHSAIMARSLGIPAVVGLGTELLEKAENGIEIIVDGNSGKIYFEPDQTTLDDYKVKLADYEAELERLLSYKDQKAASKDGYEVEVVGNMGNLADVDPILENGGEGVGLFRSEFLYMDRDQLPTEEEQFEVYKEVAEKMGERPVVIRTLDVGGDKDIPYLDFPAEMNPFLGYRAIRVCLERDDIFKPQLRALLRASNYGNLKIMFPMISSVRELLAAKSKLAEVKTELEKEGHKFNQNIEVGMMIEIPAAVMIADHLAKEVDFFSIGTNDLIQYTVAVDRTNEKIAKMHTPYHPAVLRLIKQTISAAHEAGIWVGMCGEAAGDELLLPFLLGAGLDEFSMSAVSILKIKEILSQWEKSEAESEVAEILALSTVAEVKDYLTKLKK</sequence>
<evidence type="ECO:0000256" key="7">
    <source>
        <dbReference type="ARBA" id="ARBA00016544"/>
    </source>
</evidence>
<comment type="subcellular location">
    <subcellularLocation>
        <location evidence="4 17">Cytoplasm</location>
    </subcellularLocation>
</comment>
<dbReference type="InterPro" id="IPR006318">
    <property type="entry name" value="PTS_EI-like"/>
</dbReference>
<dbReference type="NCBIfam" id="TIGR01417">
    <property type="entry name" value="PTS_I_fam"/>
    <property type="match status" value="1"/>
</dbReference>
<gene>
    <name evidence="25" type="ORF">SAMN02983006_00702</name>
</gene>
<evidence type="ECO:0000256" key="5">
    <source>
        <dbReference type="ARBA" id="ARBA00007837"/>
    </source>
</evidence>
<dbReference type="GO" id="GO:0008965">
    <property type="term" value="F:phosphoenolpyruvate-protein phosphotransferase activity"/>
    <property type="evidence" value="ECO:0007669"/>
    <property type="project" value="UniProtKB-EC"/>
</dbReference>
<comment type="catalytic activity">
    <reaction evidence="1 17">
        <text>L-histidyl-[protein] + phosphoenolpyruvate = N(pros)-phospho-L-histidyl-[protein] + pyruvate</text>
        <dbReference type="Rhea" id="RHEA:23880"/>
        <dbReference type="Rhea" id="RHEA-COMP:9745"/>
        <dbReference type="Rhea" id="RHEA-COMP:9746"/>
        <dbReference type="ChEBI" id="CHEBI:15361"/>
        <dbReference type="ChEBI" id="CHEBI:29979"/>
        <dbReference type="ChEBI" id="CHEBI:58702"/>
        <dbReference type="ChEBI" id="CHEBI:64837"/>
        <dbReference type="EC" id="2.7.3.9"/>
    </reaction>
</comment>
<evidence type="ECO:0000256" key="3">
    <source>
        <dbReference type="ARBA" id="ARBA00002728"/>
    </source>
</evidence>
<keyword evidence="26" id="KW-1185">Reference proteome</keyword>
<evidence type="ECO:0000256" key="16">
    <source>
        <dbReference type="ARBA" id="ARBA00033235"/>
    </source>
</evidence>
<protein>
    <recommendedName>
        <fullName evidence="7 17">Phosphoenolpyruvate-protein phosphotransferase</fullName>
        <ecNumber evidence="6 17">2.7.3.9</ecNumber>
    </recommendedName>
    <alternativeName>
        <fullName evidence="16 17">Phosphotransferase system, enzyme I</fullName>
    </alternativeName>
</protein>
<evidence type="ECO:0000256" key="18">
    <source>
        <dbReference type="PIRSR" id="PIRSR000732-1"/>
    </source>
</evidence>
<evidence type="ECO:0000256" key="15">
    <source>
        <dbReference type="ARBA" id="ARBA00022842"/>
    </source>
</evidence>
<dbReference type="AlphaFoldDB" id="A0A1I4GFC0"/>
<dbReference type="SUPFAM" id="SSF47831">
    <property type="entry name" value="Enzyme I of the PEP:sugar phosphotransferase system HPr-binding (sub)domain"/>
    <property type="match status" value="1"/>
</dbReference>
<evidence type="ECO:0000256" key="17">
    <source>
        <dbReference type="PIRNR" id="PIRNR000732"/>
    </source>
</evidence>
<keyword evidence="25" id="KW-0670">Pyruvate</keyword>
<evidence type="ECO:0000256" key="6">
    <source>
        <dbReference type="ARBA" id="ARBA00012232"/>
    </source>
</evidence>
<dbReference type="InterPro" id="IPR000121">
    <property type="entry name" value="PEP_util_C"/>
</dbReference>
<dbReference type="InterPro" id="IPR036618">
    <property type="entry name" value="PtsI_HPr-bd_sf"/>
</dbReference>
<comment type="similarity">
    <text evidence="5 17">Belongs to the PEP-utilizing enzyme family.</text>
</comment>
<proteinExistence type="inferred from homology"/>
<feature type="binding site" evidence="20">
    <location>
        <position position="433"/>
    </location>
    <ligand>
        <name>Mg(2+)</name>
        <dbReference type="ChEBI" id="CHEBI:18420"/>
    </ligand>
</feature>
<evidence type="ECO:0000256" key="11">
    <source>
        <dbReference type="ARBA" id="ARBA00022679"/>
    </source>
</evidence>
<dbReference type="Pfam" id="PF02896">
    <property type="entry name" value="PEP-utilizers_C"/>
    <property type="match status" value="1"/>
</dbReference>
<dbReference type="FunFam" id="3.20.20.60:FF:000007">
    <property type="entry name" value="Phosphoenolpyruvate-protein phosphotransferase"/>
    <property type="match status" value="1"/>
</dbReference>
<evidence type="ECO:0000259" key="23">
    <source>
        <dbReference type="Pfam" id="PF02896"/>
    </source>
</evidence>
<dbReference type="EC" id="2.7.3.9" evidence="6 17"/>
<evidence type="ECO:0000313" key="26">
    <source>
        <dbReference type="Proteomes" id="UP000199006"/>
    </source>
</evidence>